<reference evidence="2" key="1">
    <citation type="submission" date="2022-04" db="EMBL/GenBank/DDBJ databases">
        <title>Carnegiea gigantea Genome sequencing and assembly v2.</title>
        <authorList>
            <person name="Copetti D."/>
            <person name="Sanderson M.J."/>
            <person name="Burquez A."/>
            <person name="Wojciechowski M.F."/>
        </authorList>
    </citation>
    <scope>NUCLEOTIDE SEQUENCE</scope>
    <source>
        <strain evidence="2">SGP5-SGP5p</strain>
        <tissue evidence="2">Aerial part</tissue>
    </source>
</reference>
<dbReference type="InterPro" id="IPR025558">
    <property type="entry name" value="DUF4283"/>
</dbReference>
<evidence type="ECO:0000313" key="2">
    <source>
        <dbReference type="EMBL" id="KAJ8423396.1"/>
    </source>
</evidence>
<gene>
    <name evidence="2" type="ORF">Cgig2_029106</name>
</gene>
<keyword evidence="3" id="KW-1185">Reference proteome</keyword>
<accession>A0A9Q1JKC0</accession>
<dbReference type="Proteomes" id="UP001153076">
    <property type="component" value="Unassembled WGS sequence"/>
</dbReference>
<feature type="domain" description="DUF4283" evidence="1">
    <location>
        <begin position="36"/>
        <end position="117"/>
    </location>
</feature>
<comment type="caution">
    <text evidence="2">The sequence shown here is derived from an EMBL/GenBank/DDBJ whole genome shotgun (WGS) entry which is preliminary data.</text>
</comment>
<protein>
    <recommendedName>
        <fullName evidence="1">DUF4283 domain-containing protein</fullName>
    </recommendedName>
</protein>
<proteinExistence type="predicted"/>
<evidence type="ECO:0000259" key="1">
    <source>
        <dbReference type="Pfam" id="PF14111"/>
    </source>
</evidence>
<sequence>MADPDEGTELKCVPIRVLNGVKYAKLEKEDVEAEIEYWQSTVICSVLGANPPFEIIQGYIKCIWAAYEIDKIIQIRKGVFLVRFASMQDKLIVEKRGMYFFDAKPFLVQFLDLDVKFWGTTSLSKIRSTLGIPLKTDKYTKDETMISEMLVRQQVKYEWKPTKCSHCNMFSHKEANCKEKGGIRKEWRQVQREALLETRIAVAAEQIQRRAAAKQIVQVTTSDTPRLTNPFQALDSTNEARLINSVVFAMFNYWASIFMLPNEVTERIPQICRNYMWSGTDDFKKVPYISWQHTCRPKAQEGLGIKEFTA</sequence>
<dbReference type="PANTHER" id="PTHR33233">
    <property type="entry name" value="ENDONUCLEASE/EXONUCLEASE/PHOSPHATASE"/>
    <property type="match status" value="1"/>
</dbReference>
<dbReference type="AlphaFoldDB" id="A0A9Q1JKC0"/>
<dbReference type="Pfam" id="PF14111">
    <property type="entry name" value="DUF4283"/>
    <property type="match status" value="1"/>
</dbReference>
<dbReference type="OrthoDB" id="425619at2759"/>
<name>A0A9Q1JKC0_9CARY</name>
<dbReference type="EMBL" id="JAKOGI010001970">
    <property type="protein sequence ID" value="KAJ8423396.1"/>
    <property type="molecule type" value="Genomic_DNA"/>
</dbReference>
<evidence type="ECO:0000313" key="3">
    <source>
        <dbReference type="Proteomes" id="UP001153076"/>
    </source>
</evidence>
<dbReference type="PANTHER" id="PTHR33233:SF14">
    <property type="entry name" value="ENDONUCLEASE_EXONUCLEASE_PHOSPHATASE"/>
    <property type="match status" value="1"/>
</dbReference>
<organism evidence="2 3">
    <name type="scientific">Carnegiea gigantea</name>
    <dbReference type="NCBI Taxonomy" id="171969"/>
    <lineage>
        <taxon>Eukaryota</taxon>
        <taxon>Viridiplantae</taxon>
        <taxon>Streptophyta</taxon>
        <taxon>Embryophyta</taxon>
        <taxon>Tracheophyta</taxon>
        <taxon>Spermatophyta</taxon>
        <taxon>Magnoliopsida</taxon>
        <taxon>eudicotyledons</taxon>
        <taxon>Gunneridae</taxon>
        <taxon>Pentapetalae</taxon>
        <taxon>Caryophyllales</taxon>
        <taxon>Cactineae</taxon>
        <taxon>Cactaceae</taxon>
        <taxon>Cactoideae</taxon>
        <taxon>Echinocereeae</taxon>
        <taxon>Carnegiea</taxon>
    </lineage>
</organism>